<keyword evidence="7 12" id="KW-0413">Isomerase</keyword>
<keyword evidence="5" id="KW-0677">Repeat</keyword>
<dbReference type="PANTHER" id="PTHR45672:SF11">
    <property type="entry name" value="PROTEIN DISULFIDE-ISOMERASE C17H9.14C"/>
    <property type="match status" value="1"/>
</dbReference>
<feature type="chain" id="PRO_5013322289" description="protein disulfide-isomerase" evidence="10">
    <location>
        <begin position="21"/>
        <end position="372"/>
    </location>
</feature>
<dbReference type="GO" id="GO:0003756">
    <property type="term" value="F:protein disulfide isomerase activity"/>
    <property type="evidence" value="ECO:0007669"/>
    <property type="project" value="UniProtKB-EC"/>
</dbReference>
<dbReference type="InterPro" id="IPR051063">
    <property type="entry name" value="PDI"/>
</dbReference>
<gene>
    <name evidence="12" type="ORF">BCR32DRAFT_216021</name>
</gene>
<sequence>MKLYNLCFLVIAFVVAFANAKVEVLNKKNFDKIVGKDKHVLVKFYAPWCGHCQRLAPVYEELSTYYEKESDKIIIAELNADDEKSIAKKYDIKGFPTIKLFTANTKTPIDYNDDRTVEAFSSFIEHETGIKAKIPKVHSDIVMLNSGNFDEVVFKPKAHALVLFFAPWCGHCKSLAPTFEKVATDYVNEENVIIAKIDATENTVLAEKYNVKGYPHLVFFDASEKSKEGYEPIVYDGGRSEEDFIEFLNEKCKTNRLVGGGLNEKAGRISTLDDLVKKFVSTDSKEEIANIISEASKIAETINDKYSNYYVKVMNKINEKKDYIDKEIARLTKIMSGKNISNVKADDFAKRINILNIFKNKEAKEENTKDEL</sequence>
<dbReference type="EC" id="5.3.4.1" evidence="3"/>
<evidence type="ECO:0000256" key="1">
    <source>
        <dbReference type="ARBA" id="ARBA00001182"/>
    </source>
</evidence>
<evidence type="ECO:0000256" key="2">
    <source>
        <dbReference type="ARBA" id="ARBA00006347"/>
    </source>
</evidence>
<dbReference type="CDD" id="cd00238">
    <property type="entry name" value="ERp29c"/>
    <property type="match status" value="1"/>
</dbReference>
<dbReference type="InterPro" id="IPR005788">
    <property type="entry name" value="PDI_thioredoxin-like_dom"/>
</dbReference>
<feature type="signal peptide" evidence="10">
    <location>
        <begin position="1"/>
        <end position="20"/>
    </location>
</feature>
<dbReference type="OrthoDB" id="10264505at2759"/>
<dbReference type="GO" id="GO:0006457">
    <property type="term" value="P:protein folding"/>
    <property type="evidence" value="ECO:0007669"/>
    <property type="project" value="TreeGrafter"/>
</dbReference>
<comment type="caution">
    <text evidence="12">The sequence shown here is derived from an EMBL/GenBank/DDBJ whole genome shotgun (WGS) entry which is preliminary data.</text>
</comment>
<evidence type="ECO:0000256" key="8">
    <source>
        <dbReference type="ARBA" id="ARBA00023284"/>
    </source>
</evidence>
<organism evidence="12 13">
    <name type="scientific">Anaeromyces robustus</name>
    <dbReference type="NCBI Taxonomy" id="1754192"/>
    <lineage>
        <taxon>Eukaryota</taxon>
        <taxon>Fungi</taxon>
        <taxon>Fungi incertae sedis</taxon>
        <taxon>Chytridiomycota</taxon>
        <taxon>Chytridiomycota incertae sedis</taxon>
        <taxon>Neocallimastigomycetes</taxon>
        <taxon>Neocallimastigales</taxon>
        <taxon>Neocallimastigaceae</taxon>
        <taxon>Anaeromyces</taxon>
    </lineage>
</organism>
<dbReference type="InterPro" id="IPR036356">
    <property type="entry name" value="ERp29_C_sf"/>
</dbReference>
<keyword evidence="4 10" id="KW-0732">Signal</keyword>
<dbReference type="STRING" id="1754192.A0A1Y1XLU1"/>
<evidence type="ECO:0000256" key="3">
    <source>
        <dbReference type="ARBA" id="ARBA00012723"/>
    </source>
</evidence>
<keyword evidence="6" id="KW-1015">Disulfide bond</keyword>
<dbReference type="Proteomes" id="UP000193944">
    <property type="component" value="Unassembled WGS sequence"/>
</dbReference>
<dbReference type="SUPFAM" id="SSF52833">
    <property type="entry name" value="Thioredoxin-like"/>
    <property type="match status" value="2"/>
</dbReference>
<dbReference type="Gene3D" id="3.40.30.10">
    <property type="entry name" value="Glutaredoxin"/>
    <property type="match status" value="2"/>
</dbReference>
<dbReference type="Pfam" id="PF00085">
    <property type="entry name" value="Thioredoxin"/>
    <property type="match status" value="2"/>
</dbReference>
<dbReference type="EMBL" id="MCFG01000018">
    <property type="protein sequence ID" value="ORX86673.1"/>
    <property type="molecule type" value="Genomic_DNA"/>
</dbReference>
<evidence type="ECO:0000256" key="10">
    <source>
        <dbReference type="SAM" id="SignalP"/>
    </source>
</evidence>
<evidence type="ECO:0000256" key="7">
    <source>
        <dbReference type="ARBA" id="ARBA00023235"/>
    </source>
</evidence>
<evidence type="ECO:0000259" key="11">
    <source>
        <dbReference type="PROSITE" id="PS51352"/>
    </source>
</evidence>
<evidence type="ECO:0000256" key="4">
    <source>
        <dbReference type="ARBA" id="ARBA00022729"/>
    </source>
</evidence>
<feature type="domain" description="Thioredoxin" evidence="11">
    <location>
        <begin position="114"/>
        <end position="253"/>
    </location>
</feature>
<dbReference type="SUPFAM" id="SSF47933">
    <property type="entry name" value="ERP29 C domain-like"/>
    <property type="match status" value="1"/>
</dbReference>
<dbReference type="InterPro" id="IPR011679">
    <property type="entry name" value="ERp29_C"/>
</dbReference>
<dbReference type="GO" id="GO:0005783">
    <property type="term" value="C:endoplasmic reticulum"/>
    <property type="evidence" value="ECO:0007669"/>
    <property type="project" value="InterPro"/>
</dbReference>
<evidence type="ECO:0000313" key="13">
    <source>
        <dbReference type="Proteomes" id="UP000193944"/>
    </source>
</evidence>
<evidence type="ECO:0000313" key="12">
    <source>
        <dbReference type="EMBL" id="ORX86673.1"/>
    </source>
</evidence>
<dbReference type="PROSITE" id="PS51352">
    <property type="entry name" value="THIOREDOXIN_2"/>
    <property type="match status" value="2"/>
</dbReference>
<reference evidence="12 13" key="2">
    <citation type="submission" date="2016-08" db="EMBL/GenBank/DDBJ databases">
        <title>Pervasive Adenine N6-methylation of Active Genes in Fungi.</title>
        <authorList>
            <consortium name="DOE Joint Genome Institute"/>
            <person name="Mondo S.J."/>
            <person name="Dannebaum R.O."/>
            <person name="Kuo R.C."/>
            <person name="Labutti K."/>
            <person name="Haridas S."/>
            <person name="Kuo A."/>
            <person name="Salamov A."/>
            <person name="Ahrendt S.R."/>
            <person name="Lipzen A."/>
            <person name="Sullivan W."/>
            <person name="Andreopoulos W.B."/>
            <person name="Clum A."/>
            <person name="Lindquist E."/>
            <person name="Daum C."/>
            <person name="Ramamoorthy G.K."/>
            <person name="Gryganskyi A."/>
            <person name="Culley D."/>
            <person name="Magnuson J.K."/>
            <person name="James T.Y."/>
            <person name="O'Malley M.A."/>
            <person name="Stajich J.E."/>
            <person name="Spatafora J.W."/>
            <person name="Visel A."/>
            <person name="Grigoriev I.V."/>
        </authorList>
    </citation>
    <scope>NUCLEOTIDE SEQUENCE [LARGE SCALE GENOMIC DNA]</scope>
    <source>
        <strain evidence="12 13">S4</strain>
    </source>
</reference>
<dbReference type="PROSITE" id="PS00194">
    <property type="entry name" value="THIOREDOXIN_1"/>
    <property type="match status" value="2"/>
</dbReference>
<dbReference type="InterPro" id="IPR013766">
    <property type="entry name" value="Thioredoxin_domain"/>
</dbReference>
<dbReference type="InterPro" id="IPR036249">
    <property type="entry name" value="Thioredoxin-like_sf"/>
</dbReference>
<name>A0A1Y1XLU1_9FUNG</name>
<dbReference type="InterPro" id="IPR017937">
    <property type="entry name" value="Thioredoxin_CS"/>
</dbReference>
<dbReference type="NCBIfam" id="TIGR01126">
    <property type="entry name" value="pdi_dom"/>
    <property type="match status" value="2"/>
</dbReference>
<protein>
    <recommendedName>
        <fullName evidence="3">protein disulfide-isomerase</fullName>
        <ecNumber evidence="3">5.3.4.1</ecNumber>
    </recommendedName>
</protein>
<dbReference type="Pfam" id="PF07749">
    <property type="entry name" value="ERp29"/>
    <property type="match status" value="1"/>
</dbReference>
<comment type="catalytic activity">
    <reaction evidence="1">
        <text>Catalyzes the rearrangement of -S-S- bonds in proteins.</text>
        <dbReference type="EC" id="5.3.4.1"/>
    </reaction>
</comment>
<proteinExistence type="inferred from homology"/>
<accession>A0A1Y1XLU1</accession>
<reference evidence="12 13" key="1">
    <citation type="submission" date="2016-08" db="EMBL/GenBank/DDBJ databases">
        <title>A Parts List for Fungal Cellulosomes Revealed by Comparative Genomics.</title>
        <authorList>
            <consortium name="DOE Joint Genome Institute"/>
            <person name="Haitjema C.H."/>
            <person name="Gilmore S.P."/>
            <person name="Henske J.K."/>
            <person name="Solomon K.V."/>
            <person name="De Groot R."/>
            <person name="Kuo A."/>
            <person name="Mondo S.J."/>
            <person name="Salamov A.A."/>
            <person name="Labutti K."/>
            <person name="Zhao Z."/>
            <person name="Chiniquy J."/>
            <person name="Barry K."/>
            <person name="Brewer H.M."/>
            <person name="Purvine S.O."/>
            <person name="Wright A.T."/>
            <person name="Boxma B."/>
            <person name="Van Alen T."/>
            <person name="Hackstein J.H."/>
            <person name="Baker S.E."/>
            <person name="Grigoriev I.V."/>
            <person name="O'Malley M.A."/>
        </authorList>
    </citation>
    <scope>NUCLEOTIDE SEQUENCE [LARGE SCALE GENOMIC DNA]</scope>
    <source>
        <strain evidence="12 13">S4</strain>
    </source>
</reference>
<dbReference type="PANTHER" id="PTHR45672">
    <property type="entry name" value="PROTEIN DISULFIDE-ISOMERASE C17H9.14C-RELATED"/>
    <property type="match status" value="1"/>
</dbReference>
<evidence type="ECO:0000256" key="6">
    <source>
        <dbReference type="ARBA" id="ARBA00023157"/>
    </source>
</evidence>
<evidence type="ECO:0000256" key="9">
    <source>
        <dbReference type="RuleBase" id="RU004208"/>
    </source>
</evidence>
<comment type="similarity">
    <text evidence="2 9">Belongs to the protein disulfide isomerase family.</text>
</comment>
<dbReference type="Gene3D" id="1.20.1150.12">
    <property type="entry name" value="Endoplasmic reticulum resident protein 29, C-terminal domain"/>
    <property type="match status" value="1"/>
</dbReference>
<evidence type="ECO:0000256" key="5">
    <source>
        <dbReference type="ARBA" id="ARBA00022737"/>
    </source>
</evidence>
<feature type="domain" description="Thioredoxin" evidence="11">
    <location>
        <begin position="4"/>
        <end position="111"/>
    </location>
</feature>
<dbReference type="AlphaFoldDB" id="A0A1Y1XLU1"/>
<dbReference type="PRINTS" id="PR00421">
    <property type="entry name" value="THIOREDOXIN"/>
</dbReference>
<keyword evidence="8" id="KW-0676">Redox-active center</keyword>
<keyword evidence="13" id="KW-1185">Reference proteome</keyword>